<sequence>MTLVAIYLIKSRVQFDFMSSNSIFSEWDILIILYCIFLSINNFQCSHTVKAYETVILTSKDACSIF</sequence>
<gene>
    <name evidence="1" type="ORF">BpHYR1_014353</name>
</gene>
<accession>A0A3M7QH55</accession>
<organism evidence="1 2">
    <name type="scientific">Brachionus plicatilis</name>
    <name type="common">Marine rotifer</name>
    <name type="synonym">Brachionus muelleri</name>
    <dbReference type="NCBI Taxonomy" id="10195"/>
    <lineage>
        <taxon>Eukaryota</taxon>
        <taxon>Metazoa</taxon>
        <taxon>Spiralia</taxon>
        <taxon>Gnathifera</taxon>
        <taxon>Rotifera</taxon>
        <taxon>Eurotatoria</taxon>
        <taxon>Monogononta</taxon>
        <taxon>Pseudotrocha</taxon>
        <taxon>Ploima</taxon>
        <taxon>Brachionidae</taxon>
        <taxon>Brachionus</taxon>
    </lineage>
</organism>
<dbReference type="EMBL" id="REGN01006241">
    <property type="protein sequence ID" value="RNA10305.1"/>
    <property type="molecule type" value="Genomic_DNA"/>
</dbReference>
<feature type="non-terminal residue" evidence="1">
    <location>
        <position position="66"/>
    </location>
</feature>
<proteinExistence type="predicted"/>
<protein>
    <submittedName>
        <fullName evidence="1">Uncharacterized protein</fullName>
    </submittedName>
</protein>
<evidence type="ECO:0000313" key="2">
    <source>
        <dbReference type="Proteomes" id="UP000276133"/>
    </source>
</evidence>
<dbReference type="AlphaFoldDB" id="A0A3M7QH55"/>
<reference evidence="1 2" key="1">
    <citation type="journal article" date="2018" name="Sci. Rep.">
        <title>Genomic signatures of local adaptation to the degree of environmental predictability in rotifers.</title>
        <authorList>
            <person name="Franch-Gras L."/>
            <person name="Hahn C."/>
            <person name="Garcia-Roger E.M."/>
            <person name="Carmona M.J."/>
            <person name="Serra M."/>
            <person name="Gomez A."/>
        </authorList>
    </citation>
    <scope>NUCLEOTIDE SEQUENCE [LARGE SCALE GENOMIC DNA]</scope>
    <source>
        <strain evidence="1">HYR1</strain>
    </source>
</reference>
<keyword evidence="2" id="KW-1185">Reference proteome</keyword>
<comment type="caution">
    <text evidence="1">The sequence shown here is derived from an EMBL/GenBank/DDBJ whole genome shotgun (WGS) entry which is preliminary data.</text>
</comment>
<dbReference type="Proteomes" id="UP000276133">
    <property type="component" value="Unassembled WGS sequence"/>
</dbReference>
<name>A0A3M7QH55_BRAPC</name>
<evidence type="ECO:0000313" key="1">
    <source>
        <dbReference type="EMBL" id="RNA10305.1"/>
    </source>
</evidence>